<organism evidence="2 3">
    <name type="scientific">Crocodylus porosus</name>
    <name type="common">Saltwater crocodile</name>
    <name type="synonym">Estuarine crocodile</name>
    <dbReference type="NCBI Taxonomy" id="8502"/>
    <lineage>
        <taxon>Eukaryota</taxon>
        <taxon>Metazoa</taxon>
        <taxon>Chordata</taxon>
        <taxon>Craniata</taxon>
        <taxon>Vertebrata</taxon>
        <taxon>Euteleostomi</taxon>
        <taxon>Archelosauria</taxon>
        <taxon>Archosauria</taxon>
        <taxon>Crocodylia</taxon>
        <taxon>Longirostres</taxon>
        <taxon>Crocodylidae</taxon>
        <taxon>Crocodylus</taxon>
    </lineage>
</organism>
<feature type="domain" description="Ig-like" evidence="1">
    <location>
        <begin position="132"/>
        <end position="189"/>
    </location>
</feature>
<dbReference type="CDD" id="cd00096">
    <property type="entry name" value="Ig"/>
    <property type="match status" value="1"/>
</dbReference>
<dbReference type="SUPFAM" id="SSF48726">
    <property type="entry name" value="Immunoglobulin"/>
    <property type="match status" value="2"/>
</dbReference>
<dbReference type="InterPro" id="IPR013098">
    <property type="entry name" value="Ig_I-set"/>
</dbReference>
<proteinExistence type="predicted"/>
<dbReference type="InterPro" id="IPR003598">
    <property type="entry name" value="Ig_sub2"/>
</dbReference>
<protein>
    <recommendedName>
        <fullName evidence="1">Ig-like domain-containing protein</fullName>
    </recommendedName>
</protein>
<dbReference type="SMART" id="SM00409">
    <property type="entry name" value="IG"/>
    <property type="match status" value="2"/>
</dbReference>
<dbReference type="PROSITE" id="PS50835">
    <property type="entry name" value="IG_LIKE"/>
    <property type="match status" value="2"/>
</dbReference>
<accession>A0A7M4F6V6</accession>
<dbReference type="FunFam" id="2.60.40.10:FF:000022">
    <property type="entry name" value="Cardiac titin"/>
    <property type="match status" value="2"/>
</dbReference>
<reference evidence="2" key="1">
    <citation type="submission" date="2025-08" db="UniProtKB">
        <authorList>
            <consortium name="Ensembl"/>
        </authorList>
    </citation>
    <scope>IDENTIFICATION</scope>
</reference>
<feature type="domain" description="Ig-like" evidence="1">
    <location>
        <begin position="17"/>
        <end position="105"/>
    </location>
</feature>
<dbReference type="Gene3D" id="2.60.40.10">
    <property type="entry name" value="Immunoglobulins"/>
    <property type="match status" value="2"/>
</dbReference>
<dbReference type="Proteomes" id="UP000594220">
    <property type="component" value="Unplaced"/>
</dbReference>
<dbReference type="PANTHER" id="PTHR47633">
    <property type="entry name" value="IMMUNOGLOBULIN"/>
    <property type="match status" value="1"/>
</dbReference>
<dbReference type="InterPro" id="IPR013783">
    <property type="entry name" value="Ig-like_fold"/>
</dbReference>
<dbReference type="Ensembl" id="ENSCPRT00005022754.1">
    <property type="protein sequence ID" value="ENSCPRP00005019447.1"/>
    <property type="gene ID" value="ENSCPRG00005013567.1"/>
</dbReference>
<keyword evidence="3" id="KW-1185">Reference proteome</keyword>
<dbReference type="GeneTree" id="ENSGT01110000267173"/>
<dbReference type="Pfam" id="PF07679">
    <property type="entry name" value="I-set"/>
    <property type="match status" value="2"/>
</dbReference>
<evidence type="ECO:0000259" key="1">
    <source>
        <dbReference type="PROSITE" id="PS50835"/>
    </source>
</evidence>
<name>A0A7M4F6V6_CROPO</name>
<dbReference type="SMART" id="SM00408">
    <property type="entry name" value="IGc2"/>
    <property type="match status" value="2"/>
</dbReference>
<dbReference type="InterPro" id="IPR036179">
    <property type="entry name" value="Ig-like_dom_sf"/>
</dbReference>
<dbReference type="AlphaFoldDB" id="A0A7M4F6V6"/>
<sequence length="203" mass="22121">DPAALPPSCALLAAEPPTFIRELRPVDVVKGLDASLDCEVAGTPPFEVTWLKNNKEIYSSKKYAMSAQEAVFALNVTNCDVSDAGEYQCVISNDGGSCSCSTRVGLKGQFRDTDGKPRSKRSTSLLKPPSFCVVAGAHPLSVSWIKDEKIIEEDKNFRVTFVNNVATLQIRSVDISHRGRYTCQARNESGVEKCFGLLFVQGL</sequence>
<evidence type="ECO:0000313" key="2">
    <source>
        <dbReference type="Ensembl" id="ENSCPRP00005019447.1"/>
    </source>
</evidence>
<evidence type="ECO:0000313" key="3">
    <source>
        <dbReference type="Proteomes" id="UP000594220"/>
    </source>
</evidence>
<reference evidence="2" key="2">
    <citation type="submission" date="2025-09" db="UniProtKB">
        <authorList>
            <consortium name="Ensembl"/>
        </authorList>
    </citation>
    <scope>IDENTIFICATION</scope>
</reference>
<dbReference type="InterPro" id="IPR003599">
    <property type="entry name" value="Ig_sub"/>
</dbReference>
<dbReference type="InterPro" id="IPR007110">
    <property type="entry name" value="Ig-like_dom"/>
</dbReference>